<dbReference type="GO" id="GO:0003677">
    <property type="term" value="F:DNA binding"/>
    <property type="evidence" value="ECO:0007669"/>
    <property type="project" value="InterPro"/>
</dbReference>
<protein>
    <submittedName>
        <fullName evidence="1">Plasmid recombination enzyme</fullName>
    </submittedName>
</protein>
<dbReference type="GO" id="GO:0006310">
    <property type="term" value="P:DNA recombination"/>
    <property type="evidence" value="ECO:0007669"/>
    <property type="project" value="InterPro"/>
</dbReference>
<evidence type="ECO:0000313" key="2">
    <source>
        <dbReference type="Proteomes" id="UP000198598"/>
    </source>
</evidence>
<organism evidence="1 2">
    <name type="scientific">Spirosoma endophyticum</name>
    <dbReference type="NCBI Taxonomy" id="662367"/>
    <lineage>
        <taxon>Bacteria</taxon>
        <taxon>Pseudomonadati</taxon>
        <taxon>Bacteroidota</taxon>
        <taxon>Cytophagia</taxon>
        <taxon>Cytophagales</taxon>
        <taxon>Cytophagaceae</taxon>
        <taxon>Spirosoma</taxon>
    </lineage>
</organism>
<dbReference type="RefSeq" id="WP_093835475.1">
    <property type="nucleotide sequence ID" value="NZ_FOLQ01000064.1"/>
</dbReference>
<dbReference type="Proteomes" id="UP000198598">
    <property type="component" value="Unassembled WGS sequence"/>
</dbReference>
<reference evidence="1 2" key="1">
    <citation type="submission" date="2016-10" db="EMBL/GenBank/DDBJ databases">
        <authorList>
            <person name="de Groot N.N."/>
        </authorList>
    </citation>
    <scope>NUCLEOTIDE SEQUENCE [LARGE SCALE GENOMIC DNA]</scope>
    <source>
        <strain evidence="1 2">DSM 26130</strain>
    </source>
</reference>
<dbReference type="EMBL" id="FOLQ01000064">
    <property type="protein sequence ID" value="SFF39469.1"/>
    <property type="molecule type" value="Genomic_DNA"/>
</dbReference>
<dbReference type="InterPro" id="IPR001668">
    <property type="entry name" value="Mob_Pre"/>
</dbReference>
<dbReference type="NCBIfam" id="NF041497">
    <property type="entry name" value="MobV"/>
    <property type="match status" value="1"/>
</dbReference>
<sequence>MAFAILRVAKLKTMGNISGHGSHVERQRETLNADPAKLDLNQRLAGTDDPAADVKVRFDEMQIEPRKGAVVAIDVFITASPEHFNTNHPDDPNWKAFQDKAMAFLRQEYGAANVVHAIAHHDETSPHLHAIVTPIRSKTIKVGRAVKKERTENRLCARDWLGGDRITLSKLQSRFADHVKDLGLTRGIEGSGATHTQVKQFYTLMKETTEKAQAIQLALAPIEKDYYVKAVDKPRTIDRIYQHDYAKYQVEQALSKVSSQIEQTNKNAETARRGQLVSLQTPVTDALIQKGQTRQSQAEQALAQLGYRLNVHGQLENILEERQKALRTTLTRSLGKCTTIDELRADLAGKGIKMGFSKDHQETYQGKSYNGVVFNDGQGKLWGHELGPDYTTLRIVEQLTQLAIQRERAEREKAYQATFNQVLADYFKLHKGDASKVARMLATTTPQQRQDVLNQFTQVHGPEGAKYARQQFEKLYKMTDFQLAAERDSLKKAGHDVGLDKGLKIRR</sequence>
<proteinExistence type="predicted"/>
<keyword evidence="2" id="KW-1185">Reference proteome</keyword>
<dbReference type="AlphaFoldDB" id="A0A1I2IAS9"/>
<gene>
    <name evidence="1" type="ORF">SAMN05216167_1645</name>
</gene>
<dbReference type="CDD" id="cd17242">
    <property type="entry name" value="MobM_relaxase"/>
    <property type="match status" value="1"/>
</dbReference>
<dbReference type="STRING" id="662367.SAMN05216167_1645"/>
<name>A0A1I2IAS9_9BACT</name>
<dbReference type="Gene3D" id="3.30.930.30">
    <property type="match status" value="1"/>
</dbReference>
<evidence type="ECO:0000313" key="1">
    <source>
        <dbReference type="EMBL" id="SFF39469.1"/>
    </source>
</evidence>
<dbReference type="Pfam" id="PF01076">
    <property type="entry name" value="Mob_Pre"/>
    <property type="match status" value="1"/>
</dbReference>
<accession>A0A1I2IAS9</accession>